<dbReference type="Proteomes" id="UP001176960">
    <property type="component" value="Unassembled WGS sequence"/>
</dbReference>
<accession>A0AA35UW87</accession>
<dbReference type="GO" id="GO:0016020">
    <property type="term" value="C:membrane"/>
    <property type="evidence" value="ECO:0007669"/>
    <property type="project" value="InterPro"/>
</dbReference>
<reference evidence="5" key="1">
    <citation type="submission" date="2023-03" db="EMBL/GenBank/DDBJ databases">
        <authorList>
            <person name="Cleenwerck I."/>
        </authorList>
    </citation>
    <scope>NUCLEOTIDE SEQUENCE</scope>
    <source>
        <strain evidence="5">LMG 32879</strain>
    </source>
</reference>
<sequence length="668" mass="72421">MSPADPCLPRPAGRGTIRRRGLRSGLNIGIGATLLLTACAGHADPLVTPTDRSSISTTYAQAVQTTAALDVSPAIRARVETWLNLIGPNATATLQDYADFLRQKPTWPLRGLMMARYQRLLTGADDTTLSSFCPSFPLTSATTLIRCATFLHDAPAQARALWLHGGVGSTEENAFLAAFGNSFTADDHWTRFEALEKLSQYARARQLVARLSPDRQALASARIAFHLSLPGADSTLAALSAQDQADPDLTLARLHSLRRADRLGDALALWKQPGFGIQTAHPTAAWTQERMALARTLLLAGSPQDAILLAQDETMPPASTARLEAQFLTGWIRLRYLHDPAGAIPQFTDLLQDRSLITSARGAYWLGRAHEALHQDMPALQAYQRAAAMPTTFYGQMALSALHDHGPTLTPDSIAVPGLAEALSALPRFPAGPLPRPDLAQAAQVLTGMGDNEHARQFLMMLYAAAQEPRDQAALANFSLSLGNFEPAVFAARGAGKKGIALYPQGWPVLPELRHMPDDGLPPGLALAVARQESSFDPRAVSGARAIGLMQFQTGTAHDVARRAGLSIDTSAAALTDPQINMTLGRAYLKQLLERYNNAIPEALAAYNAGPHRTDLWLAADPPPTTWTQDGMIDWIERLPYEETRSYIQRIEESMPIYRLLEEQQNAG</sequence>
<comment type="caution">
    <text evidence="5">The sequence shown here is derived from an EMBL/GenBank/DDBJ whole genome shotgun (WGS) entry which is preliminary data.</text>
</comment>
<evidence type="ECO:0000256" key="1">
    <source>
        <dbReference type="ARBA" id="ARBA00007734"/>
    </source>
</evidence>
<protein>
    <submittedName>
        <fullName evidence="5">Lytic transglycosylase domain-containing protein</fullName>
    </submittedName>
</protein>
<dbReference type="PANTHER" id="PTHR37423:SF2">
    <property type="entry name" value="MEMBRANE-BOUND LYTIC MUREIN TRANSGLYCOSYLASE C"/>
    <property type="match status" value="1"/>
</dbReference>
<dbReference type="PANTHER" id="PTHR37423">
    <property type="entry name" value="SOLUBLE LYTIC MUREIN TRANSGLYCOSYLASE-RELATED"/>
    <property type="match status" value="1"/>
</dbReference>
<name>A0AA35UW87_9PROT</name>
<dbReference type="SUPFAM" id="SSF53955">
    <property type="entry name" value="Lysozyme-like"/>
    <property type="match status" value="1"/>
</dbReference>
<keyword evidence="3" id="KW-0732">Signal</keyword>
<proteinExistence type="inferred from homology"/>
<dbReference type="Gene3D" id="1.10.530.10">
    <property type="match status" value="1"/>
</dbReference>
<evidence type="ECO:0000256" key="3">
    <source>
        <dbReference type="ARBA" id="ARBA00022729"/>
    </source>
</evidence>
<organism evidence="5 6">
    <name type="scientific">Brytella acorum</name>
    <dbReference type="NCBI Taxonomy" id="2959299"/>
    <lineage>
        <taxon>Bacteria</taxon>
        <taxon>Pseudomonadati</taxon>
        <taxon>Pseudomonadota</taxon>
        <taxon>Alphaproteobacteria</taxon>
        <taxon>Acetobacterales</taxon>
        <taxon>Acetobacteraceae</taxon>
        <taxon>Brytella</taxon>
    </lineage>
</organism>
<dbReference type="CDD" id="cd13401">
    <property type="entry name" value="Slt70-like"/>
    <property type="match status" value="1"/>
</dbReference>
<gene>
    <name evidence="5" type="ORF">LMG32879_001673</name>
</gene>
<evidence type="ECO:0000256" key="2">
    <source>
        <dbReference type="ARBA" id="ARBA00009387"/>
    </source>
</evidence>
<dbReference type="GO" id="GO:0004553">
    <property type="term" value="F:hydrolase activity, hydrolyzing O-glycosyl compounds"/>
    <property type="evidence" value="ECO:0007669"/>
    <property type="project" value="InterPro"/>
</dbReference>
<keyword evidence="6" id="KW-1185">Reference proteome</keyword>
<dbReference type="GO" id="GO:0008933">
    <property type="term" value="F:peptidoglycan lytic transglycosylase activity"/>
    <property type="evidence" value="ECO:0007669"/>
    <property type="project" value="InterPro"/>
</dbReference>
<evidence type="ECO:0000313" key="5">
    <source>
        <dbReference type="EMBL" id="CAI9120834.1"/>
    </source>
</evidence>
<comment type="similarity">
    <text evidence="2">Belongs to the virb1 family.</text>
</comment>
<dbReference type="InterPro" id="IPR000189">
    <property type="entry name" value="Transglyc_AS"/>
</dbReference>
<dbReference type="SUPFAM" id="SSF48435">
    <property type="entry name" value="Bacterial muramidases"/>
    <property type="match status" value="1"/>
</dbReference>
<dbReference type="InterPro" id="IPR023346">
    <property type="entry name" value="Lysozyme-like_dom_sf"/>
</dbReference>
<dbReference type="InterPro" id="IPR008939">
    <property type="entry name" value="Lytic_TGlycosylase_superhlx_U"/>
</dbReference>
<dbReference type="GO" id="GO:0042597">
    <property type="term" value="C:periplasmic space"/>
    <property type="evidence" value="ECO:0007669"/>
    <property type="project" value="InterPro"/>
</dbReference>
<dbReference type="EMBL" id="CATKSH010000008">
    <property type="protein sequence ID" value="CAI9120834.1"/>
    <property type="molecule type" value="Genomic_DNA"/>
</dbReference>
<dbReference type="Pfam" id="PF01464">
    <property type="entry name" value="SLT"/>
    <property type="match status" value="1"/>
</dbReference>
<comment type="similarity">
    <text evidence="1">Belongs to the transglycosylase Slt family.</text>
</comment>
<evidence type="ECO:0000259" key="4">
    <source>
        <dbReference type="Pfam" id="PF01464"/>
    </source>
</evidence>
<dbReference type="RefSeq" id="WP_289843570.1">
    <property type="nucleotide sequence ID" value="NZ_CATKSH010000008.1"/>
</dbReference>
<dbReference type="GO" id="GO:0000270">
    <property type="term" value="P:peptidoglycan metabolic process"/>
    <property type="evidence" value="ECO:0007669"/>
    <property type="project" value="InterPro"/>
</dbReference>
<dbReference type="Gene3D" id="1.25.20.10">
    <property type="entry name" value="Bacterial muramidases"/>
    <property type="match status" value="1"/>
</dbReference>
<dbReference type="AlphaFoldDB" id="A0AA35UW87"/>
<feature type="domain" description="Transglycosylase SLT" evidence="4">
    <location>
        <begin position="519"/>
        <end position="621"/>
    </location>
</feature>
<dbReference type="PROSITE" id="PS00922">
    <property type="entry name" value="TRANSGLYCOSYLASE"/>
    <property type="match status" value="1"/>
</dbReference>
<dbReference type="InterPro" id="IPR008258">
    <property type="entry name" value="Transglycosylase_SLT_dom_1"/>
</dbReference>
<evidence type="ECO:0000313" key="6">
    <source>
        <dbReference type="Proteomes" id="UP001176960"/>
    </source>
</evidence>